<dbReference type="Proteomes" id="UP001499854">
    <property type="component" value="Unassembled WGS sequence"/>
</dbReference>
<evidence type="ECO:0000259" key="4">
    <source>
        <dbReference type="SMART" id="SM00382"/>
    </source>
</evidence>
<dbReference type="PANTHER" id="PTHR16305">
    <property type="entry name" value="TESTICULAR SOLUBLE ADENYLYL CYCLASE"/>
    <property type="match status" value="1"/>
</dbReference>
<evidence type="ECO:0000256" key="2">
    <source>
        <dbReference type="ARBA" id="ARBA00022840"/>
    </source>
</evidence>
<accession>A0ABN2SAE2</accession>
<evidence type="ECO:0000313" key="6">
    <source>
        <dbReference type="Proteomes" id="UP001499854"/>
    </source>
</evidence>
<dbReference type="InterPro" id="IPR041664">
    <property type="entry name" value="AAA_16"/>
</dbReference>
<organism evidence="5 6">
    <name type="scientific">Catenulispora subtropica</name>
    <dbReference type="NCBI Taxonomy" id="450798"/>
    <lineage>
        <taxon>Bacteria</taxon>
        <taxon>Bacillati</taxon>
        <taxon>Actinomycetota</taxon>
        <taxon>Actinomycetes</taxon>
        <taxon>Catenulisporales</taxon>
        <taxon>Catenulisporaceae</taxon>
        <taxon>Catenulispora</taxon>
    </lineage>
</organism>
<keyword evidence="2" id="KW-0067">ATP-binding</keyword>
<dbReference type="RefSeq" id="WP_344659651.1">
    <property type="nucleotide sequence ID" value="NZ_BAAAQM010000031.1"/>
</dbReference>
<keyword evidence="6" id="KW-1185">Reference proteome</keyword>
<dbReference type="SMART" id="SM00382">
    <property type="entry name" value="AAA"/>
    <property type="match status" value="1"/>
</dbReference>
<dbReference type="Pfam" id="PF13191">
    <property type="entry name" value="AAA_16"/>
    <property type="match status" value="1"/>
</dbReference>
<feature type="region of interest" description="Disordered" evidence="3">
    <location>
        <begin position="108"/>
        <end position="141"/>
    </location>
</feature>
<dbReference type="Gene3D" id="3.40.50.300">
    <property type="entry name" value="P-loop containing nucleotide triphosphate hydrolases"/>
    <property type="match status" value="1"/>
</dbReference>
<proteinExistence type="predicted"/>
<dbReference type="InterPro" id="IPR003593">
    <property type="entry name" value="AAA+_ATPase"/>
</dbReference>
<comment type="caution">
    <text evidence="5">The sequence shown here is derived from an EMBL/GenBank/DDBJ whole genome shotgun (WGS) entry which is preliminary data.</text>
</comment>
<evidence type="ECO:0000256" key="1">
    <source>
        <dbReference type="ARBA" id="ARBA00022741"/>
    </source>
</evidence>
<keyword evidence="1" id="KW-0547">Nucleotide-binding</keyword>
<dbReference type="EMBL" id="BAAAQM010000031">
    <property type="protein sequence ID" value="GAA1983257.1"/>
    <property type="molecule type" value="Genomic_DNA"/>
</dbReference>
<name>A0ABN2SAE2_9ACTN</name>
<sequence length="1063" mass="111370">METVRFVGRRAILGEIGAALAAARAGHGGLVLLTGPAGAGKTATAEEVARRAEGFRVFWGWCQPGGAYLPWARVLREVAGADERCGRIVAESAPLRALLAGRVSAGETAGRAGRTSQTGQTGKAGPTDAASATGAPRDPGAARLRLTGDIAELLRAVGRAGPVLLVLDDVHDADASSLRLLEDLTSTVRTGPVVILATARDSEADWPGRQERRAALLRAGRGLRLGPLSEDDVGALLAAADGGRPADPGEVGALLKRTGGDAFFVVESLRQRVIGDAGSGRVPMSVRDAVLARTALLPEADRAVLGVAAALGTRFHLDVLAAAADVPLSRAGEALAAAESAGLAAPEGPGLGRFRHDLMREAVYDAIPDAERPELHARIAATLAELARRGRDVGPAEVADHLARAGSDGEAAAEYAWRAGDHAAGLLAFDDAVRWYEAARWDGRAAGDRARLAVATGSARLGAGDRAGARGDFLRAAAAAREAGDRALLAEAALGLGAGSAGFEVDLFDREQIDLLEEARAGLAVDPDPKDNLLALVTARLSVATSLMEDVGRRTALAEEAVAVARASGDPGAVAYALSALCDAKSGPDDRDARQRWAEEMITCARQAHDVPLELLGRRFRLVALLEAGDAAGAEDEAVAFDAAARLLRQPLYAWYVPLWRGMRALMQGRFADCEAALGETDDLARRSGSPNAAMLADTQRWFLLSDRLPDGREALVRFLDGMPRLDALPGVWPKVTLALAAAQRGDLDEARTRLTAVAPRLAGAPRDSEWLPMLAQAAEAVAAVGGHPVGATVSTLLAPYADLFVVEGIGAVLRGPVRYYLGLLAAADGDGARAREYFAAAERLAEQAGMAALVERIRRAAGERGPEPPPPAAAPHEIRREGEFWVLRYRGREVRVRDSKGLHDLAVLLTRPGTPVPALDLATASTASTAVPDRSAGLHSPGDLGDLVDARARDAYRRRLRQLAVEAEDADAAGDAARSARVAAEHDALVAQLSAAYGLGGRPRRTGSAAERARSSVTSRLRAATDRIGRDPRHLGRHLAVSVRTGTLCVYEPESEQTWLTS</sequence>
<protein>
    <recommendedName>
        <fullName evidence="4">AAA+ ATPase domain-containing protein</fullName>
    </recommendedName>
</protein>
<dbReference type="InterPro" id="IPR027417">
    <property type="entry name" value="P-loop_NTPase"/>
</dbReference>
<dbReference type="PANTHER" id="PTHR16305:SF35">
    <property type="entry name" value="TRANSCRIPTIONAL ACTIVATOR DOMAIN"/>
    <property type="match status" value="1"/>
</dbReference>
<evidence type="ECO:0000313" key="5">
    <source>
        <dbReference type="EMBL" id="GAA1983257.1"/>
    </source>
</evidence>
<gene>
    <name evidence="5" type="ORF">GCM10009838_51180</name>
</gene>
<reference evidence="5 6" key="1">
    <citation type="journal article" date="2019" name="Int. J. Syst. Evol. Microbiol.">
        <title>The Global Catalogue of Microorganisms (GCM) 10K type strain sequencing project: providing services to taxonomists for standard genome sequencing and annotation.</title>
        <authorList>
            <consortium name="The Broad Institute Genomics Platform"/>
            <consortium name="The Broad Institute Genome Sequencing Center for Infectious Disease"/>
            <person name="Wu L."/>
            <person name="Ma J."/>
        </authorList>
    </citation>
    <scope>NUCLEOTIDE SEQUENCE [LARGE SCALE GENOMIC DNA]</scope>
    <source>
        <strain evidence="5 6">JCM 16013</strain>
    </source>
</reference>
<evidence type="ECO:0000256" key="3">
    <source>
        <dbReference type="SAM" id="MobiDB-lite"/>
    </source>
</evidence>
<dbReference type="SUPFAM" id="SSF52540">
    <property type="entry name" value="P-loop containing nucleoside triphosphate hydrolases"/>
    <property type="match status" value="1"/>
</dbReference>
<feature type="domain" description="AAA+ ATPase" evidence="4">
    <location>
        <begin position="27"/>
        <end position="230"/>
    </location>
</feature>